<accession>A0A1W1Y926</accession>
<dbReference type="OrthoDB" id="1679483at2"/>
<dbReference type="AlphaFoldDB" id="A0A1W1Y926"/>
<keyword evidence="1" id="KW-0812">Transmembrane</keyword>
<proteinExistence type="predicted"/>
<reference evidence="2 3" key="1">
    <citation type="submission" date="2017-04" db="EMBL/GenBank/DDBJ databases">
        <authorList>
            <person name="Afonso C.L."/>
            <person name="Miller P.J."/>
            <person name="Scott M.A."/>
            <person name="Spackman E."/>
            <person name="Goraichik I."/>
            <person name="Dimitrov K.M."/>
            <person name="Suarez D.L."/>
            <person name="Swayne D.E."/>
        </authorList>
    </citation>
    <scope>NUCLEOTIDE SEQUENCE [LARGE SCALE GENOMIC DNA]</scope>
    <source>
        <strain evidence="2 3">DSM 5090</strain>
    </source>
</reference>
<feature type="transmembrane region" description="Helical" evidence="1">
    <location>
        <begin position="59"/>
        <end position="82"/>
    </location>
</feature>
<evidence type="ECO:0000313" key="2">
    <source>
        <dbReference type="EMBL" id="SMC32646.1"/>
    </source>
</evidence>
<feature type="transmembrane region" description="Helical" evidence="1">
    <location>
        <begin position="121"/>
        <end position="144"/>
    </location>
</feature>
<feature type="transmembrane region" description="Helical" evidence="1">
    <location>
        <begin position="156"/>
        <end position="176"/>
    </location>
</feature>
<feature type="transmembrane region" description="Helical" evidence="1">
    <location>
        <begin position="32"/>
        <end position="50"/>
    </location>
</feature>
<protein>
    <submittedName>
        <fullName evidence="2">Uncharacterized protein</fullName>
    </submittedName>
</protein>
<keyword evidence="1" id="KW-1133">Transmembrane helix</keyword>
<keyword evidence="3" id="KW-1185">Reference proteome</keyword>
<evidence type="ECO:0000313" key="3">
    <source>
        <dbReference type="Proteomes" id="UP000192738"/>
    </source>
</evidence>
<sequence length="210" mass="24192">MITIEMINQANYTLHNLMVTKWSTQDLFSIKWWGEIGFVIFSYILCFSLLDKTRLTKTILFGSLISVFSVVIEIVGCNSNLWAYSLPIYPMIPNIFLLDITVMPLYYMLIYQRAYSWKSYAVWNIGASAFLGFVFSPLMVSLGLVQLIQWNYVNTFLIIASVGFLAKAVISLIISFEEQYQAKQQVWQTSVLFQPAVKPLDEESDKKNEN</sequence>
<dbReference type="EMBL" id="FWXI01000001">
    <property type="protein sequence ID" value="SMC32646.1"/>
    <property type="molecule type" value="Genomic_DNA"/>
</dbReference>
<gene>
    <name evidence="2" type="ORF">SAMN04488500_101132</name>
</gene>
<dbReference type="RefSeq" id="WP_084573662.1">
    <property type="nucleotide sequence ID" value="NZ_CP155572.1"/>
</dbReference>
<keyword evidence="1" id="KW-0472">Membrane</keyword>
<name>A0A1W1Y926_9FIRM</name>
<dbReference type="STRING" id="112901.SAMN04488500_101132"/>
<evidence type="ECO:0000256" key="1">
    <source>
        <dbReference type="SAM" id="Phobius"/>
    </source>
</evidence>
<dbReference type="Proteomes" id="UP000192738">
    <property type="component" value="Unassembled WGS sequence"/>
</dbReference>
<feature type="transmembrane region" description="Helical" evidence="1">
    <location>
        <begin position="88"/>
        <end position="109"/>
    </location>
</feature>
<organism evidence="2 3">
    <name type="scientific">Sporomusa malonica</name>
    <dbReference type="NCBI Taxonomy" id="112901"/>
    <lineage>
        <taxon>Bacteria</taxon>
        <taxon>Bacillati</taxon>
        <taxon>Bacillota</taxon>
        <taxon>Negativicutes</taxon>
        <taxon>Selenomonadales</taxon>
        <taxon>Sporomusaceae</taxon>
        <taxon>Sporomusa</taxon>
    </lineage>
</organism>